<organism evidence="3 4">
    <name type="scientific">Blyttiomyces helicus</name>
    <dbReference type="NCBI Taxonomy" id="388810"/>
    <lineage>
        <taxon>Eukaryota</taxon>
        <taxon>Fungi</taxon>
        <taxon>Fungi incertae sedis</taxon>
        <taxon>Chytridiomycota</taxon>
        <taxon>Chytridiomycota incertae sedis</taxon>
        <taxon>Chytridiomycetes</taxon>
        <taxon>Chytridiomycetes incertae sedis</taxon>
        <taxon>Blyttiomyces</taxon>
    </lineage>
</organism>
<feature type="domain" description="Protein kinase" evidence="2">
    <location>
        <begin position="24"/>
        <end position="286"/>
    </location>
</feature>
<dbReference type="SUPFAM" id="SSF56112">
    <property type="entry name" value="Protein kinase-like (PK-like)"/>
    <property type="match status" value="1"/>
</dbReference>
<accession>A0A4P9W564</accession>
<protein>
    <recommendedName>
        <fullName evidence="2">Protein kinase domain-containing protein</fullName>
    </recommendedName>
</protein>
<evidence type="ECO:0000313" key="4">
    <source>
        <dbReference type="Proteomes" id="UP000269721"/>
    </source>
</evidence>
<name>A0A4P9W564_9FUNG</name>
<dbReference type="EMBL" id="KZ997351">
    <property type="protein sequence ID" value="RKO87529.1"/>
    <property type="molecule type" value="Genomic_DNA"/>
</dbReference>
<feature type="compositionally biased region" description="Low complexity" evidence="1">
    <location>
        <begin position="94"/>
        <end position="106"/>
    </location>
</feature>
<proteinExistence type="predicted"/>
<reference evidence="4" key="1">
    <citation type="journal article" date="2018" name="Nat. Microbiol.">
        <title>Leveraging single-cell genomics to expand the fungal tree of life.</title>
        <authorList>
            <person name="Ahrendt S.R."/>
            <person name="Quandt C.A."/>
            <person name="Ciobanu D."/>
            <person name="Clum A."/>
            <person name="Salamov A."/>
            <person name="Andreopoulos B."/>
            <person name="Cheng J.F."/>
            <person name="Woyke T."/>
            <person name="Pelin A."/>
            <person name="Henrissat B."/>
            <person name="Reynolds N.K."/>
            <person name="Benny G.L."/>
            <person name="Smith M.E."/>
            <person name="James T.Y."/>
            <person name="Grigoriev I.V."/>
        </authorList>
    </citation>
    <scope>NUCLEOTIDE SEQUENCE [LARGE SCALE GENOMIC DNA]</scope>
</reference>
<dbReference type="InterPro" id="IPR011009">
    <property type="entry name" value="Kinase-like_dom_sf"/>
</dbReference>
<gene>
    <name evidence="3" type="ORF">BDK51DRAFT_34728</name>
</gene>
<evidence type="ECO:0000256" key="1">
    <source>
        <dbReference type="SAM" id="MobiDB-lite"/>
    </source>
</evidence>
<dbReference type="Gene3D" id="1.10.510.10">
    <property type="entry name" value="Transferase(Phosphotransferase) domain 1"/>
    <property type="match status" value="1"/>
</dbReference>
<dbReference type="PANTHER" id="PTHR37171:SF1">
    <property type="entry name" value="SERINE_THREONINE-PROTEIN KINASE YRZF-RELATED"/>
    <property type="match status" value="1"/>
</dbReference>
<dbReference type="OrthoDB" id="2145593at2759"/>
<dbReference type="InterPro" id="IPR000719">
    <property type="entry name" value="Prot_kinase_dom"/>
</dbReference>
<evidence type="ECO:0000259" key="2">
    <source>
        <dbReference type="PROSITE" id="PS50011"/>
    </source>
</evidence>
<dbReference type="InterPro" id="IPR052396">
    <property type="entry name" value="Meiotic_Drive_Suppr_Kinase"/>
</dbReference>
<dbReference type="PROSITE" id="PS50011">
    <property type="entry name" value="PROTEIN_KINASE_DOM"/>
    <property type="match status" value="1"/>
</dbReference>
<feature type="compositionally biased region" description="Pro residues" evidence="1">
    <location>
        <begin position="107"/>
        <end position="117"/>
    </location>
</feature>
<dbReference type="InterPro" id="IPR008271">
    <property type="entry name" value="Ser/Thr_kinase_AS"/>
</dbReference>
<feature type="region of interest" description="Disordered" evidence="1">
    <location>
        <begin position="94"/>
        <end position="117"/>
    </location>
</feature>
<dbReference type="PROSITE" id="PS00108">
    <property type="entry name" value="PROTEIN_KINASE_ST"/>
    <property type="match status" value="1"/>
</dbReference>
<keyword evidence="4" id="KW-1185">Reference proteome</keyword>
<evidence type="ECO:0000313" key="3">
    <source>
        <dbReference type="EMBL" id="RKO87529.1"/>
    </source>
</evidence>
<sequence>MAVETSIVDDWPLVKDRPQHKLCRAIHQLYGYMAFNNLWYSILTNYANTWFLRRVHIPGGDALEVTDAFHFSNNSTLLEAMVVLAEEECFHASPMQSPAAAPQREAPAPPSPDPPSPCRLQVNVEPITIGLEPLQGVARSRVGVIMKGKYLGQNAVDASKDLSSTEELDEEARVYEALQSLQGTVLVHAIAYLEDFGINIAERERLGGDLHADRDLCNTCLTMVNVAGFSHEDVKPENFLIKSGTVRLIDFGQSKRMGGRSWQRSCICSSCTVCIFGDSENEEVDF</sequence>
<dbReference type="PANTHER" id="PTHR37171">
    <property type="entry name" value="SERINE/THREONINE-PROTEIN KINASE YRZF-RELATED"/>
    <property type="match status" value="1"/>
</dbReference>
<dbReference type="GO" id="GO:0005524">
    <property type="term" value="F:ATP binding"/>
    <property type="evidence" value="ECO:0007669"/>
    <property type="project" value="InterPro"/>
</dbReference>
<dbReference type="AlphaFoldDB" id="A0A4P9W564"/>
<dbReference type="Proteomes" id="UP000269721">
    <property type="component" value="Unassembled WGS sequence"/>
</dbReference>
<dbReference type="GO" id="GO:0004672">
    <property type="term" value="F:protein kinase activity"/>
    <property type="evidence" value="ECO:0007669"/>
    <property type="project" value="InterPro"/>
</dbReference>